<keyword evidence="7" id="KW-0812">Transmembrane</keyword>
<evidence type="ECO:0000256" key="5">
    <source>
        <dbReference type="ARBA" id="ARBA00022777"/>
    </source>
</evidence>
<dbReference type="Proteomes" id="UP001595715">
    <property type="component" value="Unassembled WGS sequence"/>
</dbReference>
<proteinExistence type="predicted"/>
<evidence type="ECO:0000259" key="8">
    <source>
        <dbReference type="PROSITE" id="PS50885"/>
    </source>
</evidence>
<dbReference type="CDD" id="cd06225">
    <property type="entry name" value="HAMP"/>
    <property type="match status" value="1"/>
</dbReference>
<dbReference type="InterPro" id="IPR036890">
    <property type="entry name" value="HATPase_C_sf"/>
</dbReference>
<reference evidence="10" key="1">
    <citation type="journal article" date="2019" name="Int. J. Syst. Evol. Microbiol.">
        <title>The Global Catalogue of Microorganisms (GCM) 10K type strain sequencing project: providing services to taxonomists for standard genome sequencing and annotation.</title>
        <authorList>
            <consortium name="The Broad Institute Genomics Platform"/>
            <consortium name="The Broad Institute Genome Sequencing Center for Infectious Disease"/>
            <person name="Wu L."/>
            <person name="Ma J."/>
        </authorList>
    </citation>
    <scope>NUCLEOTIDE SEQUENCE [LARGE SCALE GENOMIC DNA]</scope>
    <source>
        <strain evidence="10">IBRC-M 10987</strain>
    </source>
</reference>
<evidence type="ECO:0000256" key="3">
    <source>
        <dbReference type="ARBA" id="ARBA00022553"/>
    </source>
</evidence>
<name>A0ABV8JX16_9BACL</name>
<dbReference type="InterPro" id="IPR050640">
    <property type="entry name" value="Bact_2-comp_sensor_kinase"/>
</dbReference>
<keyword evidence="10" id="KW-1185">Reference proteome</keyword>
<dbReference type="PANTHER" id="PTHR34220:SF7">
    <property type="entry name" value="SENSOR HISTIDINE KINASE YPDA"/>
    <property type="match status" value="1"/>
</dbReference>
<evidence type="ECO:0000256" key="4">
    <source>
        <dbReference type="ARBA" id="ARBA00022679"/>
    </source>
</evidence>
<dbReference type="InterPro" id="IPR003594">
    <property type="entry name" value="HATPase_dom"/>
</dbReference>
<dbReference type="SUPFAM" id="SSF55874">
    <property type="entry name" value="ATPase domain of HSP90 chaperone/DNA topoisomerase II/histidine kinase"/>
    <property type="match status" value="1"/>
</dbReference>
<evidence type="ECO:0000313" key="10">
    <source>
        <dbReference type="Proteomes" id="UP001595715"/>
    </source>
</evidence>
<dbReference type="Gene3D" id="6.10.340.10">
    <property type="match status" value="1"/>
</dbReference>
<dbReference type="InterPro" id="IPR010559">
    <property type="entry name" value="Sig_transdc_His_kin_internal"/>
</dbReference>
<keyword evidence="4 9" id="KW-0808">Transferase</keyword>
<dbReference type="PANTHER" id="PTHR34220">
    <property type="entry name" value="SENSOR HISTIDINE KINASE YPDA"/>
    <property type="match status" value="1"/>
</dbReference>
<feature type="domain" description="HAMP" evidence="8">
    <location>
        <begin position="313"/>
        <end position="365"/>
    </location>
</feature>
<protein>
    <submittedName>
        <fullName evidence="9">Sensor histidine kinase</fullName>
        <ecNumber evidence="9">2.7.13.3</ecNumber>
    </submittedName>
</protein>
<comment type="subcellular location">
    <subcellularLocation>
        <location evidence="1">Cell membrane</location>
        <topology evidence="1">Multi-pass membrane protein</topology>
    </subcellularLocation>
</comment>
<accession>A0ABV8JX16</accession>
<dbReference type="PROSITE" id="PS50885">
    <property type="entry name" value="HAMP"/>
    <property type="match status" value="1"/>
</dbReference>
<evidence type="ECO:0000256" key="7">
    <source>
        <dbReference type="SAM" id="Phobius"/>
    </source>
</evidence>
<dbReference type="Pfam" id="PF02518">
    <property type="entry name" value="HATPase_c"/>
    <property type="match status" value="1"/>
</dbReference>
<keyword evidence="5 9" id="KW-0418">Kinase</keyword>
<dbReference type="SMART" id="SM00304">
    <property type="entry name" value="HAMP"/>
    <property type="match status" value="1"/>
</dbReference>
<dbReference type="GO" id="GO:0004673">
    <property type="term" value="F:protein histidine kinase activity"/>
    <property type="evidence" value="ECO:0007669"/>
    <property type="project" value="UniProtKB-EC"/>
</dbReference>
<evidence type="ECO:0000256" key="2">
    <source>
        <dbReference type="ARBA" id="ARBA00022475"/>
    </source>
</evidence>
<feature type="transmembrane region" description="Helical" evidence="7">
    <location>
        <begin position="292"/>
        <end position="311"/>
    </location>
</feature>
<dbReference type="InterPro" id="IPR003660">
    <property type="entry name" value="HAMP_dom"/>
</dbReference>
<keyword evidence="3" id="KW-0597">Phosphoprotein</keyword>
<dbReference type="Gene3D" id="3.30.565.10">
    <property type="entry name" value="Histidine kinase-like ATPase, C-terminal domain"/>
    <property type="match status" value="1"/>
</dbReference>
<dbReference type="EMBL" id="JBHSAM010000014">
    <property type="protein sequence ID" value="MFC4098939.1"/>
    <property type="molecule type" value="Genomic_DNA"/>
</dbReference>
<comment type="caution">
    <text evidence="9">The sequence shown here is derived from an EMBL/GenBank/DDBJ whole genome shotgun (WGS) entry which is preliminary data.</text>
</comment>
<feature type="transmembrane region" description="Helical" evidence="7">
    <location>
        <begin position="21"/>
        <end position="42"/>
    </location>
</feature>
<dbReference type="RefSeq" id="WP_377717633.1">
    <property type="nucleotide sequence ID" value="NZ_JBHSAM010000014.1"/>
</dbReference>
<keyword evidence="2" id="KW-1003">Cell membrane</keyword>
<dbReference type="Pfam" id="PF00672">
    <property type="entry name" value="HAMP"/>
    <property type="match status" value="1"/>
</dbReference>
<keyword evidence="7" id="KW-1133">Transmembrane helix</keyword>
<sequence length="595" mass="68206">MRRRLRMLLNLNNVRLRNKMLLMYVLSVFIPVVATNVVFYAITTGNIRHQKMNDISVAVKQIRDELQSSINAAAGISTVLYNDTLLWEYVSQRYDNPADYVEHYNSYISLMLEKYSPLYETIQAITIYTDNDSIVYGGRVQPIDARLRLQPWYPQVSTAAPSDVIALELAPETTGGQKTISLLRRIRGSEAGVRRPILLRIDFHPALTEDVFKNATLDGTLYLSQGDRLLYSTDAEADKDAEQGAWMNDAAKERGTLLFREPFSASYLADWRVTGAFREEDVLADVRESRQFLFYFALLNLLVPTLIIVWFNRSMNTRLVRILKQMKRVKNQTFEPITEPETRDEIGQLTEAFNQMTLQIRRLINDVYIADIQKKELELGRNQAQLNALQSQINPHFLFNALETIRMRSLIKQEQETAHIIHNMAKIFRRSLAWGKDWVSVREEIDLVVCFLEIQKYRFEDKLRYEIDVDPEAFGALMPKMTLQPLVENASIHGIEAVKRAGLIRVSVRRTAEGLRCTVEDNGGGITPERLRTLMDELAGGGEMGEHIGIANVYYRLKLNYGDRADFRMRSEPGVGTTVDILLRDALPQESRSAI</sequence>
<organism evidence="9 10">
    <name type="scientific">Paenibacillus xanthanilyticus</name>
    <dbReference type="NCBI Taxonomy" id="1783531"/>
    <lineage>
        <taxon>Bacteria</taxon>
        <taxon>Bacillati</taxon>
        <taxon>Bacillota</taxon>
        <taxon>Bacilli</taxon>
        <taxon>Bacillales</taxon>
        <taxon>Paenibacillaceae</taxon>
        <taxon>Paenibacillus</taxon>
    </lineage>
</organism>
<dbReference type="Pfam" id="PF06580">
    <property type="entry name" value="His_kinase"/>
    <property type="match status" value="1"/>
</dbReference>
<gene>
    <name evidence="9" type="ORF">ACFOZ8_04640</name>
</gene>
<keyword evidence="6 7" id="KW-0472">Membrane</keyword>
<dbReference type="SUPFAM" id="SSF158472">
    <property type="entry name" value="HAMP domain-like"/>
    <property type="match status" value="1"/>
</dbReference>
<evidence type="ECO:0000256" key="1">
    <source>
        <dbReference type="ARBA" id="ARBA00004651"/>
    </source>
</evidence>
<evidence type="ECO:0000313" key="9">
    <source>
        <dbReference type="EMBL" id="MFC4098939.1"/>
    </source>
</evidence>
<dbReference type="EC" id="2.7.13.3" evidence="9"/>
<evidence type="ECO:0000256" key="6">
    <source>
        <dbReference type="ARBA" id="ARBA00023136"/>
    </source>
</evidence>